<dbReference type="Gene3D" id="1.20.120.720">
    <property type="entry name" value="Myosin VI head, motor domain, U50 subdomain"/>
    <property type="match status" value="1"/>
</dbReference>
<keyword evidence="2 6" id="KW-0067">ATP-binding</keyword>
<dbReference type="GO" id="GO:0000146">
    <property type="term" value="F:microfilament motor activity"/>
    <property type="evidence" value="ECO:0007669"/>
    <property type="project" value="TreeGrafter"/>
</dbReference>
<dbReference type="OrthoDB" id="6108017at2759"/>
<keyword evidence="5 6" id="KW-0009">Actin-binding</keyword>
<dbReference type="InterPro" id="IPR027417">
    <property type="entry name" value="P-loop_NTPase"/>
</dbReference>
<dbReference type="GO" id="GO:0051015">
    <property type="term" value="F:actin filament binding"/>
    <property type="evidence" value="ECO:0007669"/>
    <property type="project" value="TreeGrafter"/>
</dbReference>
<dbReference type="GO" id="GO:0005524">
    <property type="term" value="F:ATP binding"/>
    <property type="evidence" value="ECO:0007669"/>
    <property type="project" value="UniProtKB-UniRule"/>
</dbReference>
<protein>
    <submittedName>
        <fullName evidence="8">XI-F protein</fullName>
    </submittedName>
</protein>
<dbReference type="SUPFAM" id="SSF52540">
    <property type="entry name" value="P-loop containing nucleoside triphosphate hydrolases"/>
    <property type="match status" value="1"/>
</dbReference>
<dbReference type="AlphaFoldDB" id="A0A812J7X9"/>
<comment type="caution">
    <text evidence="6">Lacks conserved residue(s) required for the propagation of feature annotation.</text>
</comment>
<reference evidence="8" key="1">
    <citation type="submission" date="2021-02" db="EMBL/GenBank/DDBJ databases">
        <authorList>
            <person name="Dougan E. K."/>
            <person name="Rhodes N."/>
            <person name="Thang M."/>
            <person name="Chan C."/>
        </authorList>
    </citation>
    <scope>NUCLEOTIDE SEQUENCE</scope>
</reference>
<dbReference type="Gene3D" id="3.40.850.10">
    <property type="entry name" value="Kinesin motor domain"/>
    <property type="match status" value="1"/>
</dbReference>
<evidence type="ECO:0000256" key="1">
    <source>
        <dbReference type="ARBA" id="ARBA00022741"/>
    </source>
</evidence>
<accession>A0A812J7X9</accession>
<dbReference type="GO" id="GO:0016020">
    <property type="term" value="C:membrane"/>
    <property type="evidence" value="ECO:0007669"/>
    <property type="project" value="TreeGrafter"/>
</dbReference>
<evidence type="ECO:0000256" key="4">
    <source>
        <dbReference type="ARBA" id="ARBA00023175"/>
    </source>
</evidence>
<evidence type="ECO:0000313" key="8">
    <source>
        <dbReference type="EMBL" id="CAE7198873.1"/>
    </source>
</evidence>
<keyword evidence="9" id="KW-1185">Reference proteome</keyword>
<evidence type="ECO:0000256" key="5">
    <source>
        <dbReference type="ARBA" id="ARBA00023203"/>
    </source>
</evidence>
<feature type="non-terminal residue" evidence="8">
    <location>
        <position position="690"/>
    </location>
</feature>
<keyword evidence="3 6" id="KW-0518">Myosin</keyword>
<organism evidence="8 9">
    <name type="scientific">Symbiodinium natans</name>
    <dbReference type="NCBI Taxonomy" id="878477"/>
    <lineage>
        <taxon>Eukaryota</taxon>
        <taxon>Sar</taxon>
        <taxon>Alveolata</taxon>
        <taxon>Dinophyceae</taxon>
        <taxon>Suessiales</taxon>
        <taxon>Symbiodiniaceae</taxon>
        <taxon>Symbiodinium</taxon>
    </lineage>
</organism>
<dbReference type="GO" id="GO:0007015">
    <property type="term" value="P:actin filament organization"/>
    <property type="evidence" value="ECO:0007669"/>
    <property type="project" value="TreeGrafter"/>
</dbReference>
<sequence>MQSQSYAQGTLIWIKHEEEVWIQAEIVTANDKEIIVKTAEDPNSRIVLGPHEPIFLRTSDVFTSEGLSVLDDLCQLTHLHEPAVLSSLQNRFDIDKIYTFTGPILIALNPFKSIPGLYDEEVLRSFMTTKPSSKPHVFNTSNATYRGICDRRKSQTVLISGESGAGKTETTKFVMKFLAMAGAADGQVTSVEKQVLESNPLLEAFGNARTLRNDNSSRFGKFIELQFRTSSQDASSLGVAGENCRLCGARIQTYLLEKVRVCDQQEGERNYHLFYEACAAAALATSGDYAFPQRLAKGKVKEEVTLNLEGFSELTNFAYLTRSSCKSLKDVDDVEMFERRIHAMQTIGIPHDQVTQILRMVAAVLHLGNVKFDAPPNNSEGSMAMAECDRSVEMASKLLGVDRKSLESALCSQTRVTRSEKIRSPVNVRQAADNRDALAKAVYGIVFNFIVQSTNMSIGYVEDVKLFAGVLDIFGFECFKMNSFEQLCINFTNERLQQFFNSFVFKLEEQLYDREGIEWDPLDFPDNQDAVDMLQAKGTGVFAILDEECVVPQGSDQGFTNKLIKQHRGHRRFDEIKTKPSWFVIKHFAGPVSYCSDGFLDKNKDQLSNDLIECMGASTNEFIVKLFRQDVKYGEVLNKDESSDTGAGKKKKKYTVGCQLVAAVAQDQLASLMDIVDLTEPHFVRQGLQL</sequence>
<dbReference type="Gene3D" id="1.20.58.530">
    <property type="match status" value="1"/>
</dbReference>
<dbReference type="SMART" id="SM00242">
    <property type="entry name" value="MYSc"/>
    <property type="match status" value="1"/>
</dbReference>
<proteinExistence type="inferred from homology"/>
<dbReference type="PANTHER" id="PTHR13140:SF706">
    <property type="entry name" value="DILUTE CLASS UNCONVENTIONAL MYOSIN, ISOFORM C"/>
    <property type="match status" value="1"/>
</dbReference>
<keyword evidence="4 6" id="KW-0505">Motor protein</keyword>
<dbReference type="InterPro" id="IPR036961">
    <property type="entry name" value="Kinesin_motor_dom_sf"/>
</dbReference>
<dbReference type="PROSITE" id="PS51456">
    <property type="entry name" value="MYOSIN_MOTOR"/>
    <property type="match status" value="1"/>
</dbReference>
<evidence type="ECO:0000313" key="9">
    <source>
        <dbReference type="Proteomes" id="UP000604046"/>
    </source>
</evidence>
<dbReference type="GO" id="GO:0005737">
    <property type="term" value="C:cytoplasm"/>
    <property type="evidence" value="ECO:0007669"/>
    <property type="project" value="TreeGrafter"/>
</dbReference>
<comment type="caution">
    <text evidence="8">The sequence shown here is derived from an EMBL/GenBank/DDBJ whole genome shotgun (WGS) entry which is preliminary data.</text>
</comment>
<dbReference type="InterPro" id="IPR001609">
    <property type="entry name" value="Myosin_head_motor_dom-like"/>
</dbReference>
<comment type="similarity">
    <text evidence="6">Belongs to the TRAFAC class myosin-kinesin ATPase superfamily. Myosin family.</text>
</comment>
<feature type="domain" description="Myosin motor" evidence="7">
    <location>
        <begin position="68"/>
        <end position="690"/>
    </location>
</feature>
<keyword evidence="1 6" id="KW-0547">Nucleotide-binding</keyword>
<dbReference type="Proteomes" id="UP000604046">
    <property type="component" value="Unassembled WGS sequence"/>
</dbReference>
<dbReference type="PANTHER" id="PTHR13140">
    <property type="entry name" value="MYOSIN"/>
    <property type="match status" value="1"/>
</dbReference>
<evidence type="ECO:0000256" key="3">
    <source>
        <dbReference type="ARBA" id="ARBA00023123"/>
    </source>
</evidence>
<feature type="binding site" evidence="6">
    <location>
        <begin position="161"/>
        <end position="168"/>
    </location>
    <ligand>
        <name>ATP</name>
        <dbReference type="ChEBI" id="CHEBI:30616"/>
    </ligand>
</feature>
<dbReference type="InterPro" id="IPR004009">
    <property type="entry name" value="SH3_Myosin"/>
</dbReference>
<evidence type="ECO:0000256" key="2">
    <source>
        <dbReference type="ARBA" id="ARBA00022840"/>
    </source>
</evidence>
<evidence type="ECO:0000256" key="6">
    <source>
        <dbReference type="PROSITE-ProRule" id="PRU00782"/>
    </source>
</evidence>
<dbReference type="GO" id="GO:0016459">
    <property type="term" value="C:myosin complex"/>
    <property type="evidence" value="ECO:0007669"/>
    <property type="project" value="UniProtKB-KW"/>
</dbReference>
<evidence type="ECO:0000259" key="7">
    <source>
        <dbReference type="PROSITE" id="PS51456"/>
    </source>
</evidence>
<dbReference type="Pfam" id="PF02736">
    <property type="entry name" value="Myosin_N"/>
    <property type="match status" value="1"/>
</dbReference>
<dbReference type="EMBL" id="CAJNDS010000374">
    <property type="protein sequence ID" value="CAE7198873.1"/>
    <property type="molecule type" value="Genomic_DNA"/>
</dbReference>
<dbReference type="PRINTS" id="PR00193">
    <property type="entry name" value="MYOSINHEAVY"/>
</dbReference>
<dbReference type="Pfam" id="PF00063">
    <property type="entry name" value="Myosin_head"/>
    <property type="match status" value="1"/>
</dbReference>
<name>A0A812J7X9_9DINO</name>
<gene>
    <name evidence="8" type="primary">XI-F</name>
    <name evidence="8" type="ORF">SNAT2548_LOCUS5781</name>
</gene>